<feature type="transmembrane region" description="Helical" evidence="1">
    <location>
        <begin position="699"/>
        <end position="721"/>
    </location>
</feature>
<feature type="transmembrane region" description="Helical" evidence="1">
    <location>
        <begin position="413"/>
        <end position="431"/>
    </location>
</feature>
<accession>A0A0C7G7W8</accession>
<feature type="transmembrane region" description="Helical" evidence="1">
    <location>
        <begin position="558"/>
        <end position="575"/>
    </location>
</feature>
<dbReference type="AlphaFoldDB" id="A0A0C7G7W8"/>
<dbReference type="Proteomes" id="UP000049127">
    <property type="component" value="Unassembled WGS sequence"/>
</dbReference>
<feature type="chain" id="PRO_5009759991" evidence="2">
    <location>
        <begin position="26"/>
        <end position="725"/>
    </location>
</feature>
<evidence type="ECO:0000256" key="2">
    <source>
        <dbReference type="SAM" id="SignalP"/>
    </source>
</evidence>
<dbReference type="RefSeq" id="WP_055341566.1">
    <property type="nucleotide sequence ID" value="NZ_CDNI01000003.1"/>
</dbReference>
<feature type="transmembrane region" description="Helical" evidence="1">
    <location>
        <begin position="674"/>
        <end position="693"/>
    </location>
</feature>
<feature type="transmembrane region" description="Helical" evidence="1">
    <location>
        <begin position="582"/>
        <end position="602"/>
    </location>
</feature>
<evidence type="ECO:0000313" key="4">
    <source>
        <dbReference type="Proteomes" id="UP000049127"/>
    </source>
</evidence>
<gene>
    <name evidence="3" type="ORF">R28058_08061</name>
</gene>
<reference evidence="3 4" key="1">
    <citation type="submission" date="2015-01" db="EMBL/GenBank/DDBJ databases">
        <authorList>
            <person name="Aslett A.Martin."/>
            <person name="De Silva Nishadi"/>
        </authorList>
    </citation>
    <scope>NUCLEOTIDE SEQUENCE [LARGE SCALE GENOMIC DNA]</scope>
    <source>
        <strain evidence="3 4">R28058</strain>
    </source>
</reference>
<evidence type="ECO:0000313" key="3">
    <source>
        <dbReference type="EMBL" id="CEQ03073.1"/>
    </source>
</evidence>
<feature type="transmembrane region" description="Helical" evidence="1">
    <location>
        <begin position="465"/>
        <end position="487"/>
    </location>
</feature>
<dbReference type="OrthoDB" id="3199331at2"/>
<keyword evidence="1" id="KW-0812">Transmembrane</keyword>
<dbReference type="EMBL" id="CEKZ01000003">
    <property type="protein sequence ID" value="CEQ03073.1"/>
    <property type="molecule type" value="Genomic_DNA"/>
</dbReference>
<feature type="transmembrane region" description="Helical" evidence="1">
    <location>
        <begin position="437"/>
        <end position="458"/>
    </location>
</feature>
<sequence length="725" mass="80217">MKKKIASLVLVFIMVLCITPINAFADNNHKTIVINMNRSNFVDFLEIPALKSELEKRGYIGLMNVRGDQGTDDKRSYATIGAGGRVNTYSDDFKDFKDVDDASRILYESATGKKAEGVNNTAINLSINSNVESGKYGSTLGALGQTLSTNNKKVSVLGNADTSIEEKDFNRNIGAMAMDNFGRIDIGNVGKINKTNNKMPFGLQTDYKKLKNETKKCLDESDVLFIELGDTYRLDLYKQYLNDNTYKEMEKAIHKNISSYLNDVFKTLNKDDKVYIMSAFPKDIDYKNKRRLSPVVKFDGDGKGLLTSATTRRDGIIGNVDIAVDILQDYNLKSENMVGRFLEKIKKSDNIEFISKEYSKIVNISIARSGIIQFFTNSVVILLAIMIALLAFKKQLKNKFNVKYEKACNLVKEISKFGLILPLGFLLAPILNLNSPVGIYVSISAISLFIYFIGRLIFKEDSKQIGFYALVSVVVIILDSLLGSYLMKNSIMSYDAIVGARYYGIGNEYQGITIGSSIIAMAILIKNKKLPKIFVPIISCIILFVSASPAMGANVGSAISESVALILFTMLIFDIKIDLKKAILILIGAGLVVLGFAAIDIFTGSESHLSLFINQILVGGPAAIIETFTRKISMNIKLMQNSAWVNVIYIGIFALIIMRVLYSKVFKKLMKESSYFKNALIAIGAGAFVTLLVNDSGVVSSATTMLYIAIPFLITIMNKILKNEE</sequence>
<feature type="signal peptide" evidence="2">
    <location>
        <begin position="1"/>
        <end position="25"/>
    </location>
</feature>
<feature type="transmembrane region" description="Helical" evidence="1">
    <location>
        <begin position="507"/>
        <end position="526"/>
    </location>
</feature>
<keyword evidence="1" id="KW-0472">Membrane</keyword>
<keyword evidence="2" id="KW-0732">Signal</keyword>
<feature type="transmembrane region" description="Helical" evidence="1">
    <location>
        <begin position="371"/>
        <end position="392"/>
    </location>
</feature>
<evidence type="ECO:0000256" key="1">
    <source>
        <dbReference type="SAM" id="Phobius"/>
    </source>
</evidence>
<feature type="transmembrane region" description="Helical" evidence="1">
    <location>
        <begin position="533"/>
        <end position="552"/>
    </location>
</feature>
<protein>
    <submittedName>
        <fullName evidence="3">Membrane protein</fullName>
    </submittedName>
</protein>
<proteinExistence type="predicted"/>
<keyword evidence="1" id="KW-1133">Transmembrane helix</keyword>
<organism evidence="3 4">
    <name type="scientific">Paraclostridium sordellii</name>
    <name type="common">Clostridium sordellii</name>
    <dbReference type="NCBI Taxonomy" id="1505"/>
    <lineage>
        <taxon>Bacteria</taxon>
        <taxon>Bacillati</taxon>
        <taxon>Bacillota</taxon>
        <taxon>Clostridia</taxon>
        <taxon>Peptostreptococcales</taxon>
        <taxon>Peptostreptococcaceae</taxon>
        <taxon>Paraclostridium</taxon>
    </lineage>
</organism>
<name>A0A0C7G7W8_PARSO</name>
<feature type="transmembrane region" description="Helical" evidence="1">
    <location>
        <begin position="643"/>
        <end position="662"/>
    </location>
</feature>